<accession>V5BGG2</accession>
<keyword evidence="2" id="KW-1185">Reference proteome</keyword>
<sequence length="53" mass="5958">MGQVVVRRSSHKHKLLVLGQLGVPQAINLHEINWGLIGMCFALATERLILMHK</sequence>
<dbReference type="Proteomes" id="UP000017842">
    <property type="component" value="Unassembled WGS sequence"/>
</dbReference>
<dbReference type="AlphaFoldDB" id="V5BGG2"/>
<name>V5BGG2_9GAMM</name>
<organism evidence="1 2">
    <name type="scientific">Methyloglobulus morosus KoM1</name>
    <dbReference type="NCBI Taxonomy" id="1116472"/>
    <lineage>
        <taxon>Bacteria</taxon>
        <taxon>Pseudomonadati</taxon>
        <taxon>Pseudomonadota</taxon>
        <taxon>Gammaproteobacteria</taxon>
        <taxon>Methylococcales</taxon>
        <taxon>Methylococcaceae</taxon>
        <taxon>Methyloglobulus</taxon>
    </lineage>
</organism>
<reference evidence="1 2" key="1">
    <citation type="journal article" date="2013" name="Genome Announc.">
        <title>Draft Genome Sequence of the Methanotrophic Gammaproteobacterium Methyloglobulus morosus DSM 22980 Strain KoM1.</title>
        <authorList>
            <person name="Poehlein A."/>
            <person name="Deutzmann J.S."/>
            <person name="Daniel R."/>
            <person name="Simeonova D.D."/>
        </authorList>
    </citation>
    <scope>NUCLEOTIDE SEQUENCE [LARGE SCALE GENOMIC DNA]</scope>
    <source>
        <strain evidence="1 2">KoM1</strain>
    </source>
</reference>
<gene>
    <name evidence="1" type="ORF">MGMO_58c00020</name>
</gene>
<protein>
    <submittedName>
        <fullName evidence="1">Uncharacterized protein</fullName>
    </submittedName>
</protein>
<comment type="caution">
    <text evidence="1">The sequence shown here is derived from an EMBL/GenBank/DDBJ whole genome shotgun (WGS) entry which is preliminary data.</text>
</comment>
<dbReference type="EMBL" id="AYLO01000056">
    <property type="protein sequence ID" value="ESS72395.1"/>
    <property type="molecule type" value="Genomic_DNA"/>
</dbReference>
<evidence type="ECO:0000313" key="1">
    <source>
        <dbReference type="EMBL" id="ESS72395.1"/>
    </source>
</evidence>
<proteinExistence type="predicted"/>
<evidence type="ECO:0000313" key="2">
    <source>
        <dbReference type="Proteomes" id="UP000017842"/>
    </source>
</evidence>